<feature type="compositionally biased region" description="Basic and acidic residues" evidence="1">
    <location>
        <begin position="7"/>
        <end position="21"/>
    </location>
</feature>
<keyword evidence="3" id="KW-1185">Reference proteome</keyword>
<dbReference type="EMBL" id="BGPR01010072">
    <property type="protein sequence ID" value="GBN44099.1"/>
    <property type="molecule type" value="Genomic_DNA"/>
</dbReference>
<accession>A0A4Y2NZA2</accession>
<organism evidence="2 3">
    <name type="scientific">Araneus ventricosus</name>
    <name type="common">Orbweaver spider</name>
    <name type="synonym">Epeira ventricosa</name>
    <dbReference type="NCBI Taxonomy" id="182803"/>
    <lineage>
        <taxon>Eukaryota</taxon>
        <taxon>Metazoa</taxon>
        <taxon>Ecdysozoa</taxon>
        <taxon>Arthropoda</taxon>
        <taxon>Chelicerata</taxon>
        <taxon>Arachnida</taxon>
        <taxon>Araneae</taxon>
        <taxon>Araneomorphae</taxon>
        <taxon>Entelegynae</taxon>
        <taxon>Araneoidea</taxon>
        <taxon>Araneidae</taxon>
        <taxon>Araneus</taxon>
    </lineage>
</organism>
<sequence length="136" mass="15330">MTRSQRHKQDPPKSQEEKKDPQNSVSRDAPAVIVRGELLPFELPPAEREAKALLKVGSCELGKAQRDCPTLQTCFGQERKGSGDLQIIDGRLFSKSKDHLGNVIYQLFLPRLYRDKILALCQKGISSHLGVRETKY</sequence>
<feature type="region of interest" description="Disordered" evidence="1">
    <location>
        <begin position="1"/>
        <end position="29"/>
    </location>
</feature>
<evidence type="ECO:0000313" key="2">
    <source>
        <dbReference type="EMBL" id="GBN44099.1"/>
    </source>
</evidence>
<dbReference type="Proteomes" id="UP000499080">
    <property type="component" value="Unassembled WGS sequence"/>
</dbReference>
<gene>
    <name evidence="2" type="ORF">AVEN_29723_1</name>
</gene>
<proteinExistence type="predicted"/>
<dbReference type="AlphaFoldDB" id="A0A4Y2NZA2"/>
<evidence type="ECO:0000313" key="3">
    <source>
        <dbReference type="Proteomes" id="UP000499080"/>
    </source>
</evidence>
<name>A0A4Y2NZA2_ARAVE</name>
<comment type="caution">
    <text evidence="2">The sequence shown here is derived from an EMBL/GenBank/DDBJ whole genome shotgun (WGS) entry which is preliminary data.</text>
</comment>
<protein>
    <submittedName>
        <fullName evidence="2">Uncharacterized protein</fullName>
    </submittedName>
</protein>
<reference evidence="2 3" key="1">
    <citation type="journal article" date="2019" name="Sci. Rep.">
        <title>Orb-weaving spider Araneus ventricosus genome elucidates the spidroin gene catalogue.</title>
        <authorList>
            <person name="Kono N."/>
            <person name="Nakamura H."/>
            <person name="Ohtoshi R."/>
            <person name="Moran D.A.P."/>
            <person name="Shinohara A."/>
            <person name="Yoshida Y."/>
            <person name="Fujiwara M."/>
            <person name="Mori M."/>
            <person name="Tomita M."/>
            <person name="Arakawa K."/>
        </authorList>
    </citation>
    <scope>NUCLEOTIDE SEQUENCE [LARGE SCALE GENOMIC DNA]</scope>
</reference>
<evidence type="ECO:0000256" key="1">
    <source>
        <dbReference type="SAM" id="MobiDB-lite"/>
    </source>
</evidence>